<name>A0A835HE43_9MAGN</name>
<evidence type="ECO:0000313" key="6">
    <source>
        <dbReference type="Proteomes" id="UP000631114"/>
    </source>
</evidence>
<accession>A0A835HE43</accession>
<evidence type="ECO:0008006" key="7">
    <source>
        <dbReference type="Google" id="ProtNLM"/>
    </source>
</evidence>
<sequence length="600" mass="67948">MSSLREDDRNKPVIGYPTAYPPGHPNYEPNTYTGYPYPAPSPNHNPYPAPSYSRSSNTFLRRLLIFLIAVMIIFSAISFISWLVFRPHLPEFRVDMVNISLNASASVISPNWEFGFLVENPNKKADICYDVMQVSLFYKGEFLCETDVSPFEQGKNTESLLWAGFKDVEKKIVDLISEDSKHGMVSMNVEVMGWIRFEAGALRIRPHLMRVLCVDVGIQFNSSTNLGTWAGGNEMCQDLFEIFGISADQGHLLVPDLCLERLGNCILEIRPFKQEKKSEMLLIARFKDVEERVVKRGMINLDAQLAGWILVLDTLYSNQRLSRTRECKALIITFQNLLAALFADSFNPSLPPLSLMSTSRDDDPNKTVTGYPASYPPTHPNYNPSDPNTCTGYPYPVPPPNPNPSHAPAYNPNARAFRRRLFIALIAALLIFCTISSISWFAFRPHPPEFRIDSVYVPPINSSLNGYLSDWQVIYVVKNPNKMSLYYDEVDTGFFYNETFLFDIDVKPFDQEKKSEITLVARFKDVDEDAVGTLISEDRKRGMVSFNVQLISWIRLKHGGLRTRFHLMTVVCNDVRVQFTVVSGSGTLASGLEKCQVDVN</sequence>
<keyword evidence="2 4" id="KW-0472">Membrane</keyword>
<feature type="compositionally biased region" description="Polar residues" evidence="3">
    <location>
        <begin position="380"/>
        <end position="391"/>
    </location>
</feature>
<reference evidence="5 6" key="1">
    <citation type="submission" date="2020-10" db="EMBL/GenBank/DDBJ databases">
        <title>The Coptis chinensis genome and diversification of protoberbering-type alkaloids.</title>
        <authorList>
            <person name="Wang B."/>
            <person name="Shu S."/>
            <person name="Song C."/>
            <person name="Liu Y."/>
        </authorList>
    </citation>
    <scope>NUCLEOTIDE SEQUENCE [LARGE SCALE GENOMIC DNA]</scope>
    <source>
        <strain evidence="5">HL-2020</strain>
        <tissue evidence="5">Leaf</tissue>
    </source>
</reference>
<evidence type="ECO:0000256" key="1">
    <source>
        <dbReference type="ARBA" id="ARBA00004370"/>
    </source>
</evidence>
<organism evidence="5 6">
    <name type="scientific">Coptis chinensis</name>
    <dbReference type="NCBI Taxonomy" id="261450"/>
    <lineage>
        <taxon>Eukaryota</taxon>
        <taxon>Viridiplantae</taxon>
        <taxon>Streptophyta</taxon>
        <taxon>Embryophyta</taxon>
        <taxon>Tracheophyta</taxon>
        <taxon>Spermatophyta</taxon>
        <taxon>Magnoliopsida</taxon>
        <taxon>Ranunculales</taxon>
        <taxon>Ranunculaceae</taxon>
        <taxon>Coptidoideae</taxon>
        <taxon>Coptis</taxon>
    </lineage>
</organism>
<feature type="region of interest" description="Disordered" evidence="3">
    <location>
        <begin position="357"/>
        <end position="393"/>
    </location>
</feature>
<dbReference type="PANTHER" id="PTHR31234:SF2">
    <property type="entry name" value="OS05G0199100 PROTEIN"/>
    <property type="match status" value="1"/>
</dbReference>
<comment type="subcellular location">
    <subcellularLocation>
        <location evidence="1">Membrane</location>
    </subcellularLocation>
</comment>
<feature type="transmembrane region" description="Helical" evidence="4">
    <location>
        <begin position="63"/>
        <end position="85"/>
    </location>
</feature>
<evidence type="ECO:0000256" key="4">
    <source>
        <dbReference type="SAM" id="Phobius"/>
    </source>
</evidence>
<evidence type="ECO:0000256" key="2">
    <source>
        <dbReference type="ARBA" id="ARBA00023136"/>
    </source>
</evidence>
<dbReference type="EMBL" id="JADFTS010000007">
    <property type="protein sequence ID" value="KAF9597435.1"/>
    <property type="molecule type" value="Genomic_DNA"/>
</dbReference>
<gene>
    <name evidence="5" type="ORF">IFM89_018881</name>
</gene>
<dbReference type="GO" id="GO:0098542">
    <property type="term" value="P:defense response to other organism"/>
    <property type="evidence" value="ECO:0007669"/>
    <property type="project" value="InterPro"/>
</dbReference>
<keyword evidence="4" id="KW-0812">Transmembrane</keyword>
<dbReference type="Proteomes" id="UP000631114">
    <property type="component" value="Unassembled WGS sequence"/>
</dbReference>
<dbReference type="GO" id="GO:0005886">
    <property type="term" value="C:plasma membrane"/>
    <property type="evidence" value="ECO:0007669"/>
    <property type="project" value="TreeGrafter"/>
</dbReference>
<feature type="region of interest" description="Disordered" evidence="3">
    <location>
        <begin position="1"/>
        <end position="24"/>
    </location>
</feature>
<proteinExistence type="predicted"/>
<evidence type="ECO:0000313" key="5">
    <source>
        <dbReference type="EMBL" id="KAF9597435.1"/>
    </source>
</evidence>
<comment type="caution">
    <text evidence="5">The sequence shown here is derived from an EMBL/GenBank/DDBJ whole genome shotgun (WGS) entry which is preliminary data.</text>
</comment>
<dbReference type="OrthoDB" id="695142at2759"/>
<feature type="compositionally biased region" description="Basic and acidic residues" evidence="3">
    <location>
        <begin position="1"/>
        <end position="11"/>
    </location>
</feature>
<keyword evidence="6" id="KW-1185">Reference proteome</keyword>
<evidence type="ECO:0000256" key="3">
    <source>
        <dbReference type="SAM" id="MobiDB-lite"/>
    </source>
</evidence>
<dbReference type="InterPro" id="IPR044839">
    <property type="entry name" value="NDR1-like"/>
</dbReference>
<keyword evidence="4" id="KW-1133">Transmembrane helix</keyword>
<dbReference type="PANTHER" id="PTHR31234">
    <property type="entry name" value="LATE EMBRYOGENESIS ABUNDANT (LEA) HYDROXYPROLINE-RICH GLYCOPROTEIN FAMILY"/>
    <property type="match status" value="1"/>
</dbReference>
<protein>
    <recommendedName>
        <fullName evidence="7">Late embryogenesis abundant protein LEA-2 subgroup domain-containing protein</fullName>
    </recommendedName>
</protein>
<dbReference type="AlphaFoldDB" id="A0A835HE43"/>
<feature type="transmembrane region" description="Helical" evidence="4">
    <location>
        <begin position="421"/>
        <end position="443"/>
    </location>
</feature>